<dbReference type="SUPFAM" id="SSF55681">
    <property type="entry name" value="Class II aaRS and biotin synthetases"/>
    <property type="match status" value="1"/>
</dbReference>
<gene>
    <name evidence="2" type="ORF">METZ01_LOCUS420475</name>
</gene>
<reference evidence="2" key="1">
    <citation type="submission" date="2018-05" db="EMBL/GenBank/DDBJ databases">
        <authorList>
            <person name="Lanie J.A."/>
            <person name="Ng W.-L."/>
            <person name="Kazmierczak K.M."/>
            <person name="Andrzejewski T.M."/>
            <person name="Davidsen T.M."/>
            <person name="Wayne K.J."/>
            <person name="Tettelin H."/>
            <person name="Glass J.I."/>
            <person name="Rusch D."/>
            <person name="Podicherti R."/>
            <person name="Tsui H.-C.T."/>
            <person name="Winkler M.E."/>
        </authorList>
    </citation>
    <scope>NUCLEOTIDE SEQUENCE</scope>
</reference>
<dbReference type="InterPro" id="IPR045864">
    <property type="entry name" value="aa-tRNA-synth_II/BPL/LPL"/>
</dbReference>
<dbReference type="InterPro" id="IPR006195">
    <property type="entry name" value="aa-tRNA-synth_II"/>
</dbReference>
<dbReference type="Gene3D" id="3.30.930.10">
    <property type="entry name" value="Bira Bifunctional Protein, Domain 2"/>
    <property type="match status" value="1"/>
</dbReference>
<feature type="non-terminal residue" evidence="2">
    <location>
        <position position="139"/>
    </location>
</feature>
<dbReference type="PROSITE" id="PS50862">
    <property type="entry name" value="AA_TRNA_LIGASE_II"/>
    <property type="match status" value="1"/>
</dbReference>
<proteinExistence type="predicted"/>
<dbReference type="PANTHER" id="PTHR43382:SF3">
    <property type="entry name" value="PROLINE--TRNA LIGASE, CHLOROPLASTIC_MITOCHONDRIAL"/>
    <property type="match status" value="1"/>
</dbReference>
<accession>A0A382XBB3</accession>
<dbReference type="InterPro" id="IPR004499">
    <property type="entry name" value="Pro-tRNA-ligase_IIa_arc-type"/>
</dbReference>
<evidence type="ECO:0000313" key="2">
    <source>
        <dbReference type="EMBL" id="SVD67621.1"/>
    </source>
</evidence>
<organism evidence="2">
    <name type="scientific">marine metagenome</name>
    <dbReference type="NCBI Taxonomy" id="408172"/>
    <lineage>
        <taxon>unclassified sequences</taxon>
        <taxon>metagenomes</taxon>
        <taxon>ecological metagenomes</taxon>
    </lineage>
</organism>
<dbReference type="GO" id="GO:0006433">
    <property type="term" value="P:prolyl-tRNA aminoacylation"/>
    <property type="evidence" value="ECO:0007669"/>
    <property type="project" value="InterPro"/>
</dbReference>
<dbReference type="GO" id="GO:0017101">
    <property type="term" value="C:aminoacyl-tRNA synthetase multienzyme complex"/>
    <property type="evidence" value="ECO:0007669"/>
    <property type="project" value="TreeGrafter"/>
</dbReference>
<protein>
    <recommendedName>
        <fullName evidence="1">Aminoacyl-transfer RNA synthetases class-II family profile domain-containing protein</fullName>
    </recommendedName>
</protein>
<sequence>MSKSVTPKSEDYARWYTDVITKAEMADYGPVKGTMVIRPYGFSIWDGIKDSFDKCFKETGHENAYFPLFIPKSFLSREAAHVEGFAKECAIVTHSRLKTDENEGGIIVDPDSKLEEEIIVRPTSETVIWSMYKKWIKSY</sequence>
<dbReference type="GO" id="GO:0005737">
    <property type="term" value="C:cytoplasm"/>
    <property type="evidence" value="ECO:0007669"/>
    <property type="project" value="InterPro"/>
</dbReference>
<dbReference type="GO" id="GO:0005524">
    <property type="term" value="F:ATP binding"/>
    <property type="evidence" value="ECO:0007669"/>
    <property type="project" value="InterPro"/>
</dbReference>
<evidence type="ECO:0000259" key="1">
    <source>
        <dbReference type="PROSITE" id="PS50862"/>
    </source>
</evidence>
<dbReference type="PANTHER" id="PTHR43382">
    <property type="entry name" value="PROLYL-TRNA SYNTHETASE"/>
    <property type="match status" value="1"/>
</dbReference>
<name>A0A382XBB3_9ZZZZ</name>
<dbReference type="GO" id="GO:0004827">
    <property type="term" value="F:proline-tRNA ligase activity"/>
    <property type="evidence" value="ECO:0007669"/>
    <property type="project" value="InterPro"/>
</dbReference>
<dbReference type="AlphaFoldDB" id="A0A382XBB3"/>
<dbReference type="EMBL" id="UINC01165943">
    <property type="protein sequence ID" value="SVD67621.1"/>
    <property type="molecule type" value="Genomic_DNA"/>
</dbReference>
<feature type="domain" description="Aminoacyl-transfer RNA synthetases class-II family profile" evidence="1">
    <location>
        <begin position="33"/>
        <end position="139"/>
    </location>
</feature>